<name>A0ACD4RGP9_9BACI</name>
<dbReference type="Proteomes" id="UP001226091">
    <property type="component" value="Chromosome"/>
</dbReference>
<dbReference type="EMBL" id="CP126116">
    <property type="protein sequence ID" value="WHZ59499.1"/>
    <property type="molecule type" value="Genomic_DNA"/>
</dbReference>
<sequence length="502" mass="56091">MFFKQKQTGDSTQPPSVQEVRERLTKAMSSNPDLTFRTILCSDNNAVLIAYLVNLVDIRSLSEDIIKPIQKVSSTSIGIEELNQIISTGNISAAEGREHAVQSLLTGAVYLYSSKEKKSLLVNIPHIDERSIDKAETESLVFGPKISFTESIGKNINMIRANINDPKLRTDKVTIGERVKTEIRIVYIEDIADPENVQTVKQRISDIVIDDVLDSSVLVQLIEDNSFTIFPQFLLSELPDRFSYSILRGKVGILVDRSPTAILTPTQFLSFFESTEDVYMRWNLSTFIRFLRFAAMLISVFATPAYVAALTYHYEVIPSALMISLGQSRANVPFPPVFEALLFEFIIELLREAGARLPTKVGQTMGIVGGIVIGQASVQAGFTSNILIIIIALSALGSFTAPSYMMGSAIRIARFPMIILAGFLGLIGIMFGLCFILLHLLKLTTLGRPYLAPIYPFRKEDLKYSLFRLPVQYLAKRPITNSPIDNEMFPRRLAEKKRDTDE</sequence>
<accession>A0ACD4RGP9</accession>
<evidence type="ECO:0000313" key="1">
    <source>
        <dbReference type="EMBL" id="WHZ59499.1"/>
    </source>
</evidence>
<gene>
    <name evidence="1" type="ORF">QLQ22_09290</name>
</gene>
<reference evidence="2" key="1">
    <citation type="journal article" date="2025" name="Aquaculture">
        <title>Assessment of the bioflocculant production and safety properties of Metabacillus hrfriensis sp. nov. based on phenotypic and whole-genome sequencing analysis.</title>
        <authorList>
            <person name="Zhang R."/>
            <person name="Zhao Z."/>
            <person name="Luo L."/>
            <person name="Wang S."/>
            <person name="Guo K."/>
            <person name="Xu W."/>
        </authorList>
    </citation>
    <scope>NUCLEOTIDE SEQUENCE [LARGE SCALE GENOMIC DNA]</scope>
    <source>
        <strain evidence="2">CT-WN-B3</strain>
    </source>
</reference>
<proteinExistence type="predicted"/>
<protein>
    <submittedName>
        <fullName evidence="1">Spore germination protein</fullName>
    </submittedName>
</protein>
<keyword evidence="2" id="KW-1185">Reference proteome</keyword>
<organism evidence="1 2">
    <name type="scientific">Metabacillus hrfriensis</name>
    <dbReference type="NCBI Taxonomy" id="3048891"/>
    <lineage>
        <taxon>Bacteria</taxon>
        <taxon>Bacillati</taxon>
        <taxon>Bacillota</taxon>
        <taxon>Bacilli</taxon>
        <taxon>Bacillales</taxon>
        <taxon>Bacillaceae</taxon>
        <taxon>Metabacillus</taxon>
    </lineage>
</organism>
<evidence type="ECO:0000313" key="2">
    <source>
        <dbReference type="Proteomes" id="UP001226091"/>
    </source>
</evidence>